<keyword evidence="3" id="KW-1185">Reference proteome</keyword>
<protein>
    <submittedName>
        <fullName evidence="2">Uncharacterized protein</fullName>
    </submittedName>
</protein>
<dbReference type="AlphaFoldDB" id="A0A1W2TV76"/>
<accession>A0A1W2TV76</accession>
<dbReference type="EMBL" id="DF977533">
    <property type="protein sequence ID" value="GAP92538.2"/>
    <property type="molecule type" value="Genomic_DNA"/>
</dbReference>
<organism evidence="2">
    <name type="scientific">Rosellinia necatrix</name>
    <name type="common">White root-rot fungus</name>
    <dbReference type="NCBI Taxonomy" id="77044"/>
    <lineage>
        <taxon>Eukaryota</taxon>
        <taxon>Fungi</taxon>
        <taxon>Dikarya</taxon>
        <taxon>Ascomycota</taxon>
        <taxon>Pezizomycotina</taxon>
        <taxon>Sordariomycetes</taxon>
        <taxon>Xylariomycetidae</taxon>
        <taxon>Xylariales</taxon>
        <taxon>Xylariaceae</taxon>
        <taxon>Rosellinia</taxon>
    </lineage>
</organism>
<dbReference type="Proteomes" id="UP000054516">
    <property type="component" value="Unassembled WGS sequence"/>
</dbReference>
<feature type="compositionally biased region" description="Polar residues" evidence="1">
    <location>
        <begin position="56"/>
        <end position="76"/>
    </location>
</feature>
<name>A0A1W2TV76_ROSNE</name>
<dbReference type="OrthoDB" id="5230984at2759"/>
<feature type="region of interest" description="Disordered" evidence="1">
    <location>
        <begin position="1"/>
        <end position="110"/>
    </location>
</feature>
<evidence type="ECO:0000313" key="2">
    <source>
        <dbReference type="EMBL" id="GAP92538.2"/>
    </source>
</evidence>
<gene>
    <name evidence="2" type="ORF">SAMD00023353_8800110</name>
</gene>
<evidence type="ECO:0000313" key="3">
    <source>
        <dbReference type="Proteomes" id="UP000054516"/>
    </source>
</evidence>
<feature type="compositionally biased region" description="Basic and acidic residues" evidence="1">
    <location>
        <begin position="20"/>
        <end position="29"/>
    </location>
</feature>
<evidence type="ECO:0000256" key="1">
    <source>
        <dbReference type="SAM" id="MobiDB-lite"/>
    </source>
</evidence>
<proteinExistence type="predicted"/>
<sequence>MSTGKRKAREGAPSPQPHLTEMEATEKQAQDQAGTGWAQYANCETTSSFGDLGFSNKRSQTLGRPRNQGSARQVNPTKPDKPVSIGGPSVQPASPTEKPQHRFGKPSPLRYGSRTPLWVPSGVDMTEAALRFERSFDDLYREHPGKNLQASVEPSTMNLTARVVTQVVNTAGYQWLNKWCPHMDLQYIFENTGTMGSESKPAGKRYNVPSEALDTKYTATSIADMYSQCRNVHPEGSGDISFPKLLKLIDTCAIFLVVLKDNDRKNLLLKAKSLFQWIPIGLETKKCAIITKARAEFEELKKKYKDATGVLDKERQVNELVILDEAVVEFDIHRKELESAMLDQLNVLLASTCRPSP</sequence>
<reference evidence="2" key="1">
    <citation type="submission" date="2016-03" db="EMBL/GenBank/DDBJ databases">
        <title>Draft genome sequence of Rosellinia necatrix.</title>
        <authorList>
            <person name="Kanematsu S."/>
        </authorList>
    </citation>
    <scope>NUCLEOTIDE SEQUENCE [LARGE SCALE GENOMIC DNA]</scope>
    <source>
        <strain evidence="2">W97</strain>
    </source>
</reference>